<evidence type="ECO:0000313" key="2">
    <source>
        <dbReference type="EMBL" id="SHG28630.1"/>
    </source>
</evidence>
<protein>
    <recommendedName>
        <fullName evidence="1">DUF7281 domain-containing protein</fullName>
    </recommendedName>
</protein>
<evidence type="ECO:0000259" key="1">
    <source>
        <dbReference type="Pfam" id="PF23947"/>
    </source>
</evidence>
<proteinExistence type="predicted"/>
<dbReference type="RefSeq" id="WP_062184424.1">
    <property type="nucleotide sequence ID" value="NZ_BBXL01000027.1"/>
</dbReference>
<dbReference type="Pfam" id="PF23947">
    <property type="entry name" value="DUF7281"/>
    <property type="match status" value="1"/>
</dbReference>
<gene>
    <name evidence="2" type="ORF">SAMN05444362_12017</name>
</gene>
<dbReference type="AlphaFoldDB" id="A0A1M5IL35"/>
<keyword evidence="3" id="KW-1185">Reference proteome</keyword>
<organism evidence="2 3">
    <name type="scientific">Dysgonomonas macrotermitis</name>
    <dbReference type="NCBI Taxonomy" id="1346286"/>
    <lineage>
        <taxon>Bacteria</taxon>
        <taxon>Pseudomonadati</taxon>
        <taxon>Bacteroidota</taxon>
        <taxon>Bacteroidia</taxon>
        <taxon>Bacteroidales</taxon>
        <taxon>Dysgonomonadaceae</taxon>
        <taxon>Dysgonomonas</taxon>
    </lineage>
</organism>
<dbReference type="EMBL" id="FQUC01000020">
    <property type="protein sequence ID" value="SHG28630.1"/>
    <property type="molecule type" value="Genomic_DNA"/>
</dbReference>
<dbReference type="STRING" id="1346286.SAMN05444362_12017"/>
<accession>A0A1M5IL35</accession>
<sequence length="283" mass="33429">MKLPTSIAEKLALLQDGEKIPFSKMKHIIIESMLENGILHKQIQGRRKTLIYLQNTDKLKDYLGNHFGISNLKNYVEISKRNDLSRADAIAISSDSKLRSIRTFKGFLVNSYDRVECIIKGEKMILYPKEGTFTFIYDFEDLQLSPEITIVGIENPESFRYIREQKYLFSDIHPLFVSRYPQNRDLIKWLQIIPNNYLHFGDFDYAGLNIYMNEYKKHLNNRARYFLPPNVEIILSKNGNRNNYDNQTILFDKKNIIEKDILLLLEIIEKYKKGLEQEIFIMK</sequence>
<dbReference type="Proteomes" id="UP000184480">
    <property type="component" value="Unassembled WGS sequence"/>
</dbReference>
<name>A0A1M5IL35_9BACT</name>
<dbReference type="OrthoDB" id="9811427at2"/>
<reference evidence="3" key="1">
    <citation type="submission" date="2016-11" db="EMBL/GenBank/DDBJ databases">
        <authorList>
            <person name="Varghese N."/>
            <person name="Submissions S."/>
        </authorList>
    </citation>
    <scope>NUCLEOTIDE SEQUENCE [LARGE SCALE GENOMIC DNA]</scope>
    <source>
        <strain evidence="3">DSM 27370</strain>
    </source>
</reference>
<feature type="domain" description="DUF7281" evidence="1">
    <location>
        <begin position="147"/>
        <end position="279"/>
    </location>
</feature>
<dbReference type="InterPro" id="IPR055705">
    <property type="entry name" value="DUF7281"/>
</dbReference>
<evidence type="ECO:0000313" key="3">
    <source>
        <dbReference type="Proteomes" id="UP000184480"/>
    </source>
</evidence>